<dbReference type="PANTHER" id="PTHR11669">
    <property type="entry name" value="REPLICATION FACTOR C / DNA POLYMERASE III GAMMA-TAU SUBUNIT"/>
    <property type="match status" value="1"/>
</dbReference>
<accession>A0A7V3ZSY0</accession>
<proteinExistence type="predicted"/>
<name>A0A7V3ZSY0_UNCW3</name>
<dbReference type="SUPFAM" id="SSF52540">
    <property type="entry name" value="P-loop containing nucleoside triphosphate hydrolases"/>
    <property type="match status" value="1"/>
</dbReference>
<dbReference type="GO" id="GO:0006261">
    <property type="term" value="P:DNA-templated DNA replication"/>
    <property type="evidence" value="ECO:0007669"/>
    <property type="project" value="TreeGrafter"/>
</dbReference>
<dbReference type="AlphaFoldDB" id="A0A7V3ZSY0"/>
<dbReference type="PANTHER" id="PTHR11669:SF8">
    <property type="entry name" value="DNA POLYMERASE III SUBUNIT DELTA"/>
    <property type="match status" value="1"/>
</dbReference>
<reference evidence="1" key="1">
    <citation type="journal article" date="2020" name="mSystems">
        <title>Genome- and Community-Level Interaction Insights into Carbon Utilization and Element Cycling Functions of Hydrothermarchaeota in Hydrothermal Sediment.</title>
        <authorList>
            <person name="Zhou Z."/>
            <person name="Liu Y."/>
            <person name="Xu W."/>
            <person name="Pan J."/>
            <person name="Luo Z.H."/>
            <person name="Li M."/>
        </authorList>
    </citation>
    <scope>NUCLEOTIDE SEQUENCE [LARGE SCALE GENOMIC DNA]</scope>
    <source>
        <strain evidence="1">SpSt-695</strain>
    </source>
</reference>
<dbReference type="InterPro" id="IPR050238">
    <property type="entry name" value="DNA_Rep/Repair_Clamp_Loader"/>
</dbReference>
<gene>
    <name evidence="1" type="ORF">ENU72_01940</name>
</gene>
<organism evidence="1">
    <name type="scientific">candidate division WOR-3 bacterium</name>
    <dbReference type="NCBI Taxonomy" id="2052148"/>
    <lineage>
        <taxon>Bacteria</taxon>
        <taxon>Bacteria division WOR-3</taxon>
    </lineage>
</organism>
<dbReference type="Gene3D" id="3.40.50.300">
    <property type="entry name" value="P-loop containing nucleotide triphosphate hydrolases"/>
    <property type="match status" value="1"/>
</dbReference>
<protein>
    <recommendedName>
        <fullName evidence="2">DNA polymerase III subunit delta</fullName>
    </recommendedName>
</protein>
<dbReference type="EMBL" id="DTDP01000086">
    <property type="protein sequence ID" value="HGK53770.1"/>
    <property type="molecule type" value="Genomic_DNA"/>
</dbReference>
<dbReference type="Pfam" id="PF13177">
    <property type="entry name" value="DNA_pol3_delta2"/>
    <property type="match status" value="1"/>
</dbReference>
<evidence type="ECO:0000313" key="1">
    <source>
        <dbReference type="EMBL" id="HGK53770.1"/>
    </source>
</evidence>
<comment type="caution">
    <text evidence="1">The sequence shown here is derived from an EMBL/GenBank/DDBJ whole genome shotgun (WGS) entry which is preliminary data.</text>
</comment>
<evidence type="ECO:0008006" key="2">
    <source>
        <dbReference type="Google" id="ProtNLM"/>
    </source>
</evidence>
<dbReference type="InterPro" id="IPR027417">
    <property type="entry name" value="P-loop_NTPase"/>
</dbReference>
<sequence length="341" mass="39941">MLISFKKTIGHSETKKYLEKILISKKLPSSFLFAGPEGVGKATCAFEFVKIYFCLKEDKPCDECINCKRINHFNFPNLRLVLPEEIEEKILEEIESGSINPNNLRGNSFSRSLVISINQIRRIKEEIIYPPSEGDRIFYIILDGDLMGREAQNAFLKTLEEPPPYITFILISSHSELLLPTIRSRTQRIAFSPLTFEEFSKYKFPKLYNLQYLYNLSGGSIGKAKLMISKDIEDIKKRMLQILMMKKTPYHLLKGEIKRDDLILMCNILQFILKDLLNVKIGKEDNIIFKEMLPFYVRYRDKIRREEIEKKYYDTLELEDAINRRANISLILMSFPKFSFV</sequence>